<dbReference type="EMBL" id="OX458333">
    <property type="protein sequence ID" value="CAI8768996.1"/>
    <property type="molecule type" value="Genomic_DNA"/>
</dbReference>
<dbReference type="RefSeq" id="WP_026612057.1">
    <property type="nucleotide sequence ID" value="NZ_OX458333.1"/>
</dbReference>
<dbReference type="PANTHER" id="PTHR45856:SF24">
    <property type="entry name" value="FUNGAL LIPASE-LIKE DOMAIN-CONTAINING PROTEIN"/>
    <property type="match status" value="1"/>
</dbReference>
<protein>
    <submittedName>
        <fullName evidence="2">Lipase_3 domain-containing protein</fullName>
    </submittedName>
</protein>
<dbReference type="Proteomes" id="UP001162030">
    <property type="component" value="Chromosome"/>
</dbReference>
<evidence type="ECO:0000313" key="2">
    <source>
        <dbReference type="EMBL" id="CAI8768996.1"/>
    </source>
</evidence>
<evidence type="ECO:0000313" key="3">
    <source>
        <dbReference type="Proteomes" id="UP001162030"/>
    </source>
</evidence>
<proteinExistence type="predicted"/>
<feature type="domain" description="Fungal lipase-type" evidence="1">
    <location>
        <begin position="107"/>
        <end position="246"/>
    </location>
</feature>
<name>A0ABM9HYE8_9GAMM</name>
<dbReference type="PANTHER" id="PTHR45856">
    <property type="entry name" value="ALPHA/BETA-HYDROLASES SUPERFAMILY PROTEIN"/>
    <property type="match status" value="1"/>
</dbReference>
<reference evidence="2 3" key="1">
    <citation type="submission" date="2023-03" db="EMBL/GenBank/DDBJ databases">
        <authorList>
            <person name="Pearce D."/>
        </authorList>
    </citation>
    <scope>NUCLEOTIDE SEQUENCE [LARGE SCALE GENOMIC DNA]</scope>
    <source>
        <strain evidence="2">Msz</strain>
    </source>
</reference>
<accession>A0ABM9HYE8</accession>
<dbReference type="InterPro" id="IPR002921">
    <property type="entry name" value="Fungal_lipase-type"/>
</dbReference>
<dbReference type="Pfam" id="PF01764">
    <property type="entry name" value="Lipase_3"/>
    <property type="match status" value="1"/>
</dbReference>
<organism evidence="2 3">
    <name type="scientific">Methylocaldum szegediense</name>
    <dbReference type="NCBI Taxonomy" id="73780"/>
    <lineage>
        <taxon>Bacteria</taxon>
        <taxon>Pseudomonadati</taxon>
        <taxon>Pseudomonadota</taxon>
        <taxon>Gammaproteobacteria</taxon>
        <taxon>Methylococcales</taxon>
        <taxon>Methylococcaceae</taxon>
        <taxon>Methylocaldum</taxon>
    </lineage>
</organism>
<dbReference type="CDD" id="cd00519">
    <property type="entry name" value="Lipase_3"/>
    <property type="match status" value="1"/>
</dbReference>
<dbReference type="SUPFAM" id="SSF53474">
    <property type="entry name" value="alpha/beta-Hydrolases"/>
    <property type="match status" value="1"/>
</dbReference>
<gene>
    <name evidence="2" type="ORF">MSZNOR_0993</name>
</gene>
<dbReference type="Gene3D" id="3.40.50.1820">
    <property type="entry name" value="alpha/beta hydrolase"/>
    <property type="match status" value="1"/>
</dbReference>
<dbReference type="InterPro" id="IPR029058">
    <property type="entry name" value="AB_hydrolase_fold"/>
</dbReference>
<sequence length="311" mass="35809">MAPPEKKTPPRFGLLNLSELLLPARKYPYFEQWKQFPFEAKAREHSRINAWWLAECALLAYETHKDIESILKRREVDCFDLESFHPWSNADTGLDGFSIQGDDFALLVFRGTEFYRPEDILKDIRKLQSSAKDLRQDTKLRLKTYEGPPRFEVPVVCGFYQPLQSIWPELKSWIESIPPSKSFWLTGHSLGGAMATLLAFQYPERVAGVYTFGCPCPGGADFAREFNKRRLDTRTFRYVHGEDLVAYGLEKVSDGPRSKDSLYQPVGKLEMVGTESPRNLLERALNRLLLGALTDHAPLYYAIHTWNRLLD</sequence>
<dbReference type="InterPro" id="IPR051218">
    <property type="entry name" value="Sec_MonoDiacylglyc_Lipase"/>
</dbReference>
<evidence type="ECO:0000259" key="1">
    <source>
        <dbReference type="Pfam" id="PF01764"/>
    </source>
</evidence>
<keyword evidence="3" id="KW-1185">Reference proteome</keyword>